<evidence type="ECO:0000256" key="6">
    <source>
        <dbReference type="ARBA" id="ARBA00022679"/>
    </source>
</evidence>
<accession>C1DVG9</accession>
<keyword evidence="14" id="KW-0175">Coiled coil</keyword>
<evidence type="ECO:0000256" key="2">
    <source>
        <dbReference type="ARBA" id="ARBA00004651"/>
    </source>
</evidence>
<dbReference type="InterPro" id="IPR036890">
    <property type="entry name" value="HATPase_C_sf"/>
</dbReference>
<dbReference type="InterPro" id="IPR050398">
    <property type="entry name" value="HssS/ArlS-like"/>
</dbReference>
<evidence type="ECO:0000256" key="7">
    <source>
        <dbReference type="ARBA" id="ARBA00022692"/>
    </source>
</evidence>
<evidence type="ECO:0000256" key="13">
    <source>
        <dbReference type="ARBA" id="ARBA00023136"/>
    </source>
</evidence>
<keyword evidence="6" id="KW-0808">Transferase</keyword>
<evidence type="ECO:0000256" key="14">
    <source>
        <dbReference type="SAM" id="Coils"/>
    </source>
</evidence>
<feature type="domain" description="Histidine kinase" evidence="16">
    <location>
        <begin position="199"/>
        <end position="397"/>
    </location>
</feature>
<dbReference type="InterPro" id="IPR036097">
    <property type="entry name" value="HisK_dim/P_sf"/>
</dbReference>
<feature type="coiled-coil region" evidence="14">
    <location>
        <begin position="216"/>
        <end position="243"/>
    </location>
</feature>
<evidence type="ECO:0000256" key="5">
    <source>
        <dbReference type="ARBA" id="ARBA00022553"/>
    </source>
</evidence>
<comment type="subcellular location">
    <subcellularLocation>
        <location evidence="2">Cell membrane</location>
        <topology evidence="2">Multi-pass membrane protein</topology>
    </subcellularLocation>
</comment>
<keyword evidence="5" id="KW-0597">Phosphoprotein</keyword>
<evidence type="ECO:0000259" key="16">
    <source>
        <dbReference type="PROSITE" id="PS50109"/>
    </source>
</evidence>
<evidence type="ECO:0000313" key="18">
    <source>
        <dbReference type="Proteomes" id="UP000001369"/>
    </source>
</evidence>
<dbReference type="Gene3D" id="1.10.287.130">
    <property type="match status" value="1"/>
</dbReference>
<dbReference type="GO" id="GO:0005524">
    <property type="term" value="F:ATP binding"/>
    <property type="evidence" value="ECO:0007669"/>
    <property type="project" value="UniProtKB-KW"/>
</dbReference>
<dbReference type="GO" id="GO:0005886">
    <property type="term" value="C:plasma membrane"/>
    <property type="evidence" value="ECO:0007669"/>
    <property type="project" value="UniProtKB-SubCell"/>
</dbReference>
<dbReference type="AlphaFoldDB" id="C1DVG9"/>
<keyword evidence="18" id="KW-1185">Reference proteome</keyword>
<evidence type="ECO:0000256" key="12">
    <source>
        <dbReference type="ARBA" id="ARBA00023012"/>
    </source>
</evidence>
<reference evidence="17 18" key="1">
    <citation type="journal article" date="2009" name="J. Bacteriol.">
        <title>Complete and draft genome sequences of six members of the Aquificales.</title>
        <authorList>
            <person name="Reysenbach A.L."/>
            <person name="Hamamura N."/>
            <person name="Podar M."/>
            <person name="Griffiths E."/>
            <person name="Ferreira S."/>
            <person name="Hochstein R."/>
            <person name="Heidelberg J."/>
            <person name="Johnson J."/>
            <person name="Mead D."/>
            <person name="Pohorille A."/>
            <person name="Sarmiento M."/>
            <person name="Schweighofer K."/>
            <person name="Seshadri R."/>
            <person name="Voytek M.A."/>
        </authorList>
    </citation>
    <scope>NUCLEOTIDE SEQUENCE [LARGE SCALE GENOMIC DNA]</scope>
    <source>
        <strain evidence="18">Az-Fu1 / DSM 15241 / OCM 825</strain>
    </source>
</reference>
<dbReference type="SUPFAM" id="SSF55874">
    <property type="entry name" value="ATPase domain of HSP90 chaperone/DNA topoisomerase II/histidine kinase"/>
    <property type="match status" value="1"/>
</dbReference>
<proteinExistence type="predicted"/>
<dbReference type="SMART" id="SM00387">
    <property type="entry name" value="HATPase_c"/>
    <property type="match status" value="1"/>
</dbReference>
<keyword evidence="7 15" id="KW-0812">Transmembrane</keyword>
<keyword evidence="9 17" id="KW-0418">Kinase</keyword>
<evidence type="ECO:0000256" key="15">
    <source>
        <dbReference type="SAM" id="Phobius"/>
    </source>
</evidence>
<sequence length="397" mass="45895">MINFLSKLDEIDKIRIKITAFLIFISSIIVFMLSLSIYLTYENQKFVEIEDKLKSKLFEILPILDQDLGKVLQVDLEEGTFLCVYILDTQKKLCINKINGISYNFSNFDKNNLDITVGTKVVENFYQIGYFHKSSKEYYIRIGQNINKVNEDLKKLRNSIILSSIAVIFLSGFLAFSVSGRLLEPIKKQKTNLEHTLSIISHDLKTPISVINTNLYIMKQKNFQSIENNLKQIEKNLDYIKNIISNVDALRDVSTKDLEDINISNLIDDILKKFDLKLKEKEISYEIQKEEDLVVKANKIDLDVCFTNLIDNAIKYNVKNGQIIIKVSKNKVSISNTGKPIKDIKKIFEKFYREDLSGTTEGLGLGLSIVYNICKKYNWKIKVEIDEKLNTFTIEFI</sequence>
<keyword evidence="13 15" id="KW-0472">Membrane</keyword>
<dbReference type="KEGG" id="saf:SULAZ_1134"/>
<dbReference type="PANTHER" id="PTHR45528">
    <property type="entry name" value="SENSOR HISTIDINE KINASE CPXA"/>
    <property type="match status" value="1"/>
</dbReference>
<dbReference type="Proteomes" id="UP000001369">
    <property type="component" value="Chromosome"/>
</dbReference>
<dbReference type="CDD" id="cd00082">
    <property type="entry name" value="HisKA"/>
    <property type="match status" value="1"/>
</dbReference>
<dbReference type="Gene3D" id="3.30.565.10">
    <property type="entry name" value="Histidine kinase-like ATPase, C-terminal domain"/>
    <property type="match status" value="1"/>
</dbReference>
<dbReference type="GO" id="GO:0000155">
    <property type="term" value="F:phosphorelay sensor kinase activity"/>
    <property type="evidence" value="ECO:0007669"/>
    <property type="project" value="InterPro"/>
</dbReference>
<evidence type="ECO:0000256" key="10">
    <source>
        <dbReference type="ARBA" id="ARBA00022840"/>
    </source>
</evidence>
<feature type="transmembrane region" description="Helical" evidence="15">
    <location>
        <begin position="21"/>
        <end position="41"/>
    </location>
</feature>
<evidence type="ECO:0000256" key="3">
    <source>
        <dbReference type="ARBA" id="ARBA00012438"/>
    </source>
</evidence>
<keyword evidence="11 15" id="KW-1133">Transmembrane helix</keyword>
<name>C1DVG9_SULAA</name>
<evidence type="ECO:0000256" key="9">
    <source>
        <dbReference type="ARBA" id="ARBA00022777"/>
    </source>
</evidence>
<dbReference type="HOGENOM" id="CLU_715424_0_0_0"/>
<evidence type="ECO:0000256" key="8">
    <source>
        <dbReference type="ARBA" id="ARBA00022741"/>
    </source>
</evidence>
<gene>
    <name evidence="17" type="ordered locus">SULAZ_1134</name>
</gene>
<dbReference type="PROSITE" id="PS50109">
    <property type="entry name" value="HIS_KIN"/>
    <property type="match status" value="1"/>
</dbReference>
<dbReference type="STRING" id="204536.SULAZ_1134"/>
<keyword evidence="12" id="KW-0902">Two-component regulatory system</keyword>
<dbReference type="SUPFAM" id="SSF47384">
    <property type="entry name" value="Homodimeric domain of signal transducing histidine kinase"/>
    <property type="match status" value="1"/>
</dbReference>
<evidence type="ECO:0000256" key="1">
    <source>
        <dbReference type="ARBA" id="ARBA00000085"/>
    </source>
</evidence>
<evidence type="ECO:0000313" key="17">
    <source>
        <dbReference type="EMBL" id="ACN99226.1"/>
    </source>
</evidence>
<dbReference type="EMBL" id="CP001229">
    <property type="protein sequence ID" value="ACN99226.1"/>
    <property type="molecule type" value="Genomic_DNA"/>
</dbReference>
<evidence type="ECO:0000256" key="11">
    <source>
        <dbReference type="ARBA" id="ARBA00022989"/>
    </source>
</evidence>
<dbReference type="CDD" id="cd00075">
    <property type="entry name" value="HATPase"/>
    <property type="match status" value="1"/>
</dbReference>
<dbReference type="EC" id="2.7.13.3" evidence="3"/>
<comment type="catalytic activity">
    <reaction evidence="1">
        <text>ATP + protein L-histidine = ADP + protein N-phospho-L-histidine.</text>
        <dbReference type="EC" id="2.7.13.3"/>
    </reaction>
</comment>
<feature type="transmembrane region" description="Helical" evidence="15">
    <location>
        <begin position="160"/>
        <end position="183"/>
    </location>
</feature>
<keyword evidence="8" id="KW-0547">Nucleotide-binding</keyword>
<dbReference type="Pfam" id="PF02518">
    <property type="entry name" value="HATPase_c"/>
    <property type="match status" value="1"/>
</dbReference>
<dbReference type="PANTHER" id="PTHR45528:SF1">
    <property type="entry name" value="SENSOR HISTIDINE KINASE CPXA"/>
    <property type="match status" value="1"/>
</dbReference>
<dbReference type="InterPro" id="IPR005467">
    <property type="entry name" value="His_kinase_dom"/>
</dbReference>
<keyword evidence="4" id="KW-1003">Cell membrane</keyword>
<protein>
    <recommendedName>
        <fullName evidence="3">histidine kinase</fullName>
        <ecNumber evidence="3">2.7.13.3</ecNumber>
    </recommendedName>
</protein>
<organism evidence="17 18">
    <name type="scientific">Sulfurihydrogenibium azorense (strain DSM 15241 / OCM 825 / Az-Fu1)</name>
    <dbReference type="NCBI Taxonomy" id="204536"/>
    <lineage>
        <taxon>Bacteria</taxon>
        <taxon>Pseudomonadati</taxon>
        <taxon>Aquificota</taxon>
        <taxon>Aquificia</taxon>
        <taxon>Aquificales</taxon>
        <taxon>Hydrogenothermaceae</taxon>
        <taxon>Sulfurihydrogenibium</taxon>
    </lineage>
</organism>
<dbReference type="InterPro" id="IPR003594">
    <property type="entry name" value="HATPase_dom"/>
</dbReference>
<dbReference type="Pfam" id="PF00512">
    <property type="entry name" value="HisKA"/>
    <property type="match status" value="1"/>
</dbReference>
<evidence type="ECO:0000256" key="4">
    <source>
        <dbReference type="ARBA" id="ARBA00022475"/>
    </source>
</evidence>
<keyword evidence="10" id="KW-0067">ATP-binding</keyword>
<dbReference type="RefSeq" id="WP_012674544.1">
    <property type="nucleotide sequence ID" value="NC_012438.1"/>
</dbReference>
<dbReference type="eggNOG" id="COG2205">
    <property type="taxonomic scope" value="Bacteria"/>
</dbReference>
<dbReference type="InterPro" id="IPR003661">
    <property type="entry name" value="HisK_dim/P_dom"/>
</dbReference>